<sequence length="258" mass="28226">MFTLPNLLQGACHGRETMTLTITHGDSSLLAALRPEDRALLDSHLEACSFKSGHVIYDSGDNVEFCYLPLGSSLCSYFVELDCGIAVETVLIGREGALGGVVSAGRLPSYARANVLHGGRFLRLDLRVLDRLKRDSEAIAHLFARYADCLMAQVFQSIACNAVHTIEHRAAKWLSAAVERTGSHDVTMTQEQLASMMGIGRSYASRVLQRFKRDGLLRTRRGGIEVLDAEALTARACTCNAQVAVHFDKVLSGVYPQR</sequence>
<gene>
    <name evidence="5" type="ORF">NSU_2604</name>
</gene>
<name>G6EE33_9SPHN</name>
<feature type="domain" description="HTH crp-type" evidence="4">
    <location>
        <begin position="164"/>
        <end position="230"/>
    </location>
</feature>
<keyword evidence="3" id="KW-0804">Transcription</keyword>
<dbReference type="InterPro" id="IPR036390">
    <property type="entry name" value="WH_DNA-bd_sf"/>
</dbReference>
<dbReference type="PANTHER" id="PTHR24567:SF74">
    <property type="entry name" value="HTH-TYPE TRANSCRIPTIONAL REGULATOR ARCR"/>
    <property type="match status" value="1"/>
</dbReference>
<comment type="caution">
    <text evidence="5">The sequence shown here is derived from an EMBL/GenBank/DDBJ whole genome shotgun (WGS) entry which is preliminary data.</text>
</comment>
<dbReference type="SUPFAM" id="SSF51206">
    <property type="entry name" value="cAMP-binding domain-like"/>
    <property type="match status" value="1"/>
</dbReference>
<dbReference type="InterPro" id="IPR018490">
    <property type="entry name" value="cNMP-bd_dom_sf"/>
</dbReference>
<evidence type="ECO:0000313" key="6">
    <source>
        <dbReference type="Proteomes" id="UP000004030"/>
    </source>
</evidence>
<organism evidence="5 6">
    <name type="scientific">Novosphingobium pentaromativorans US6-1</name>
    <dbReference type="NCBI Taxonomy" id="1088721"/>
    <lineage>
        <taxon>Bacteria</taxon>
        <taxon>Pseudomonadati</taxon>
        <taxon>Pseudomonadota</taxon>
        <taxon>Alphaproteobacteria</taxon>
        <taxon>Sphingomonadales</taxon>
        <taxon>Sphingomonadaceae</taxon>
        <taxon>Novosphingobium</taxon>
    </lineage>
</organism>
<dbReference type="InterPro" id="IPR012318">
    <property type="entry name" value="HTH_CRP"/>
</dbReference>
<proteinExistence type="predicted"/>
<dbReference type="Gene3D" id="2.60.120.10">
    <property type="entry name" value="Jelly Rolls"/>
    <property type="match status" value="1"/>
</dbReference>
<dbReference type="EMBL" id="AGFM01000038">
    <property type="protein sequence ID" value="EHJ60474.1"/>
    <property type="molecule type" value="Genomic_DNA"/>
</dbReference>
<dbReference type="GO" id="GO:0005829">
    <property type="term" value="C:cytosol"/>
    <property type="evidence" value="ECO:0007669"/>
    <property type="project" value="TreeGrafter"/>
</dbReference>
<dbReference type="PANTHER" id="PTHR24567">
    <property type="entry name" value="CRP FAMILY TRANSCRIPTIONAL REGULATORY PROTEIN"/>
    <property type="match status" value="1"/>
</dbReference>
<protein>
    <submittedName>
        <fullName evidence="5">Transcriptional regulatory protein</fullName>
    </submittedName>
</protein>
<evidence type="ECO:0000256" key="1">
    <source>
        <dbReference type="ARBA" id="ARBA00023015"/>
    </source>
</evidence>
<dbReference type="STRING" id="1088721.JI59_07050"/>
<dbReference type="AlphaFoldDB" id="G6EE33"/>
<keyword evidence="6" id="KW-1185">Reference proteome</keyword>
<accession>G6EE33</accession>
<dbReference type="InterPro" id="IPR014710">
    <property type="entry name" value="RmlC-like_jellyroll"/>
</dbReference>
<dbReference type="Pfam" id="PF13545">
    <property type="entry name" value="HTH_Crp_2"/>
    <property type="match status" value="1"/>
</dbReference>
<dbReference type="SUPFAM" id="SSF46785">
    <property type="entry name" value="Winged helix' DNA-binding domain"/>
    <property type="match status" value="1"/>
</dbReference>
<dbReference type="SMART" id="SM00419">
    <property type="entry name" value="HTH_CRP"/>
    <property type="match status" value="1"/>
</dbReference>
<evidence type="ECO:0000256" key="2">
    <source>
        <dbReference type="ARBA" id="ARBA00023125"/>
    </source>
</evidence>
<evidence type="ECO:0000256" key="3">
    <source>
        <dbReference type="ARBA" id="ARBA00023163"/>
    </source>
</evidence>
<dbReference type="GO" id="GO:0003677">
    <property type="term" value="F:DNA binding"/>
    <property type="evidence" value="ECO:0007669"/>
    <property type="project" value="UniProtKB-KW"/>
</dbReference>
<dbReference type="PATRIC" id="fig|1088721.3.peg.2574"/>
<keyword evidence="2" id="KW-0238">DNA-binding</keyword>
<dbReference type="PROSITE" id="PS51063">
    <property type="entry name" value="HTH_CRP_2"/>
    <property type="match status" value="1"/>
</dbReference>
<dbReference type="InterPro" id="IPR050397">
    <property type="entry name" value="Env_Response_Regulators"/>
</dbReference>
<keyword evidence="1" id="KW-0805">Transcription regulation</keyword>
<dbReference type="GO" id="GO:0003700">
    <property type="term" value="F:DNA-binding transcription factor activity"/>
    <property type="evidence" value="ECO:0007669"/>
    <property type="project" value="TreeGrafter"/>
</dbReference>
<evidence type="ECO:0000259" key="4">
    <source>
        <dbReference type="PROSITE" id="PS51063"/>
    </source>
</evidence>
<dbReference type="eggNOG" id="COG0664">
    <property type="taxonomic scope" value="Bacteria"/>
</dbReference>
<evidence type="ECO:0000313" key="5">
    <source>
        <dbReference type="EMBL" id="EHJ60474.1"/>
    </source>
</evidence>
<dbReference type="Proteomes" id="UP000004030">
    <property type="component" value="Unassembled WGS sequence"/>
</dbReference>
<reference evidence="5 6" key="1">
    <citation type="journal article" date="2012" name="J. Bacteriol.">
        <title>Genome sequence of benzo(a)pyrene-degrading bacterium Novosphingobium pentaromativorans US6-1.</title>
        <authorList>
            <person name="Luo Y.R."/>
            <person name="Kang S.G."/>
            <person name="Kim S.J."/>
            <person name="Kim M.R."/>
            <person name="Li N."/>
            <person name="Lee J.H."/>
            <person name="Kwon K.K."/>
        </authorList>
    </citation>
    <scope>NUCLEOTIDE SEQUENCE [LARGE SCALE GENOMIC DNA]</scope>
    <source>
        <strain evidence="5 6">US6-1</strain>
    </source>
</reference>